<keyword evidence="2" id="KW-0812">Transmembrane</keyword>
<reference evidence="3" key="1">
    <citation type="submission" date="2009-12" db="EMBL/GenBank/DDBJ databases">
        <authorList>
            <person name="Weinstock G."/>
            <person name="Sodergren E."/>
            <person name="Clifton S."/>
            <person name="Fulton L."/>
            <person name="Fulton B."/>
            <person name="Courtney L."/>
            <person name="Fronick C."/>
            <person name="Harrison M."/>
            <person name="Strong C."/>
            <person name="Farmer C."/>
            <person name="Delahaunty K."/>
            <person name="Markovic C."/>
            <person name="Hall O."/>
            <person name="Minx P."/>
            <person name="Tomlinson C."/>
            <person name="Mitreva M."/>
            <person name="Nelson J."/>
            <person name="Hou S."/>
            <person name="Wollam A."/>
            <person name="Pepin K.H."/>
            <person name="Johnson M."/>
            <person name="Bhonagiri V."/>
            <person name="Nash W.E."/>
            <person name="Warren W."/>
            <person name="Chinwalla A."/>
            <person name="Mardis E.R."/>
            <person name="Wilson R.K."/>
        </authorList>
    </citation>
    <scope>NUCLEOTIDE SEQUENCE [LARGE SCALE GENOMIC DNA]</scope>
    <source>
        <strain evidence="3">DSM 15176</strain>
    </source>
</reference>
<evidence type="ECO:0000313" key="4">
    <source>
        <dbReference type="Proteomes" id="UP000003438"/>
    </source>
</evidence>
<protein>
    <recommendedName>
        <fullName evidence="5">Ada DNA repair metal-binding domain-containing protein</fullName>
    </recommendedName>
</protein>
<evidence type="ECO:0000256" key="1">
    <source>
        <dbReference type="SAM" id="MobiDB-lite"/>
    </source>
</evidence>
<dbReference type="EMBL" id="ACBY02000023">
    <property type="protein sequence ID" value="EFB76083.1"/>
    <property type="molecule type" value="Genomic_DNA"/>
</dbReference>
<feature type="compositionally biased region" description="Low complexity" evidence="1">
    <location>
        <begin position="98"/>
        <end position="113"/>
    </location>
</feature>
<keyword evidence="2" id="KW-0472">Membrane</keyword>
<feature type="region of interest" description="Disordered" evidence="1">
    <location>
        <begin position="98"/>
        <end position="169"/>
    </location>
</feature>
<evidence type="ECO:0000256" key="2">
    <source>
        <dbReference type="SAM" id="Phobius"/>
    </source>
</evidence>
<dbReference type="AlphaFoldDB" id="D1PNE8"/>
<evidence type="ECO:0000313" key="3">
    <source>
        <dbReference type="EMBL" id="EFB76083.1"/>
    </source>
</evidence>
<dbReference type="STRING" id="411471.SUBVAR_05869"/>
<keyword evidence="4" id="KW-1185">Reference proteome</keyword>
<name>D1PNE8_9FIRM</name>
<dbReference type="HOGENOM" id="CLU_1199285_0_0_9"/>
<organism evidence="3 4">
    <name type="scientific">Subdoligranulum variabile DSM 15176</name>
    <dbReference type="NCBI Taxonomy" id="411471"/>
    <lineage>
        <taxon>Bacteria</taxon>
        <taxon>Bacillati</taxon>
        <taxon>Bacillota</taxon>
        <taxon>Clostridia</taxon>
        <taxon>Eubacteriales</taxon>
        <taxon>Oscillospiraceae</taxon>
        <taxon>Subdoligranulum</taxon>
    </lineage>
</organism>
<sequence>MKIVKNVCRWILIVLCLGTLFSCGLFSVSGLMGLLVAVLALPFAPIRALWKRILPPDAPRFAKSAILAAAFLVMLAAVPGTDAENAEPQATVQPTATAAIETPAPTPTATVTPTPTPSPTPSPSPTATPEPTPIATPQPTEAPVSTPAPAPAAAPAQQDAAVADNGGAAAAQAPADTTYTAPQSGMVYIAGSGNGSKYHSSPNCSNMKNPVALTQAEAESRGYTPCKKCYG</sequence>
<evidence type="ECO:0008006" key="5">
    <source>
        <dbReference type="Google" id="ProtNLM"/>
    </source>
</evidence>
<gene>
    <name evidence="3" type="ORF">SUBVAR_05869</name>
</gene>
<dbReference type="PROSITE" id="PS51257">
    <property type="entry name" value="PROKAR_LIPOPROTEIN"/>
    <property type="match status" value="1"/>
</dbReference>
<feature type="transmembrane region" description="Helical" evidence="2">
    <location>
        <begin position="7"/>
        <end position="27"/>
    </location>
</feature>
<accession>D1PNE8</accession>
<dbReference type="RefSeq" id="WP_007047243.1">
    <property type="nucleotide sequence ID" value="NZ_GG704769.1"/>
</dbReference>
<proteinExistence type="predicted"/>
<dbReference type="Proteomes" id="UP000003438">
    <property type="component" value="Unassembled WGS sequence"/>
</dbReference>
<dbReference type="eggNOG" id="COG5263">
    <property type="taxonomic scope" value="Bacteria"/>
</dbReference>
<comment type="caution">
    <text evidence="3">The sequence shown here is derived from an EMBL/GenBank/DDBJ whole genome shotgun (WGS) entry which is preliminary data.</text>
</comment>
<keyword evidence="2" id="KW-1133">Transmembrane helix</keyword>
<feature type="compositionally biased region" description="Pro residues" evidence="1">
    <location>
        <begin position="114"/>
        <end position="136"/>
    </location>
</feature>
<feature type="compositionally biased region" description="Low complexity" evidence="1">
    <location>
        <begin position="153"/>
        <end position="169"/>
    </location>
</feature>